<evidence type="ECO:0000256" key="1">
    <source>
        <dbReference type="SAM" id="SignalP"/>
    </source>
</evidence>
<feature type="signal peptide" evidence="1">
    <location>
        <begin position="1"/>
        <end position="25"/>
    </location>
</feature>
<dbReference type="EMBL" id="JACHEB010000013">
    <property type="protein sequence ID" value="MBB5331184.1"/>
    <property type="molecule type" value="Genomic_DNA"/>
</dbReference>
<sequence>MSTLTHMKPRALNLLLLLSTLPVFAQKPIIGIFESTSSGAGDNQGQPGVRVLFYQSGRQWRSYNAICQDEACLKTIVHLYPPVTTWTLFKQGKPVAKVAATTPTAYHSYSEIGVQTITNPAAVLHLERRSTPDYPDRPHAILATNLSHLTDPDNWQPAAVFPLDLTHVIQAFHKLYPHPKNCTQNTTNSPSNYHDSTYPDSQIKMDSSYLSNKTNWRMLQITLGGYLCDGPPDDAYVDHWFAISPTGEVHHLGRLMHLAGAADFAREGHSELLFQVQGGNEAGYKLFYDNFTHQAQDTVTYH</sequence>
<gene>
    <name evidence="2" type="ORF">HDF14_004822</name>
</gene>
<keyword evidence="3" id="KW-1185">Reference proteome</keyword>
<dbReference type="Proteomes" id="UP000535182">
    <property type="component" value="Unassembled WGS sequence"/>
</dbReference>
<protein>
    <submittedName>
        <fullName evidence="2">Uncharacterized protein</fullName>
    </submittedName>
</protein>
<dbReference type="AlphaFoldDB" id="A0A9X0QJE2"/>
<evidence type="ECO:0000313" key="2">
    <source>
        <dbReference type="EMBL" id="MBB5331184.1"/>
    </source>
</evidence>
<comment type="caution">
    <text evidence="2">The sequence shown here is derived from an EMBL/GenBank/DDBJ whole genome shotgun (WGS) entry which is preliminary data.</text>
</comment>
<accession>A0A9X0QJE2</accession>
<keyword evidence="1" id="KW-0732">Signal</keyword>
<evidence type="ECO:0000313" key="3">
    <source>
        <dbReference type="Proteomes" id="UP000535182"/>
    </source>
</evidence>
<reference evidence="2 3" key="1">
    <citation type="submission" date="2020-08" db="EMBL/GenBank/DDBJ databases">
        <title>Genomic Encyclopedia of Type Strains, Phase IV (KMG-V): Genome sequencing to study the core and pangenomes of soil and plant-associated prokaryotes.</title>
        <authorList>
            <person name="Whitman W."/>
        </authorList>
    </citation>
    <scope>NUCLEOTIDE SEQUENCE [LARGE SCALE GENOMIC DNA]</scope>
    <source>
        <strain evidence="2 3">X5P2</strain>
    </source>
</reference>
<name>A0A9X0QJE2_9BACT</name>
<proteinExistence type="predicted"/>
<organism evidence="2 3">
    <name type="scientific">Tunturiibacter gelidiferens</name>
    <dbReference type="NCBI Taxonomy" id="3069689"/>
    <lineage>
        <taxon>Bacteria</taxon>
        <taxon>Pseudomonadati</taxon>
        <taxon>Acidobacteriota</taxon>
        <taxon>Terriglobia</taxon>
        <taxon>Terriglobales</taxon>
        <taxon>Acidobacteriaceae</taxon>
        <taxon>Tunturiibacter</taxon>
    </lineage>
</organism>
<dbReference type="RefSeq" id="WP_183981046.1">
    <property type="nucleotide sequence ID" value="NZ_JACHEB010000013.1"/>
</dbReference>
<feature type="chain" id="PRO_5040919364" evidence="1">
    <location>
        <begin position="26"/>
        <end position="302"/>
    </location>
</feature>